<sequence>MPGIVTNGSSNRPEVTVVLNHLYRFRPVSSLLGGNRESELEGCYIYFSPPEKLNDPLEGHREVIWKGDSVVWENFFQHFMDCLLIRNTQYFTGEFEALDFPIYPNYEAQAVPPENYKEIAYLVSRFFDSPNVKRHIAVLAFKEREVNQNELMLHLRSIQSFAMHIISEVLVSYNLVEKGYGINGASHEELLTVSTNLLNYFEGLGDELLEAEFDSSALAFLRSDDLVKGYARSKIGESKNWTRLCIDFPEEFLASRIRLTTSEWFVSCFMENCENSAIWGTYGNNHQGVCLKFKVNNDEGQPGISLMKPGLKQGIKWWTQTKFHFSKVSYTEKSPDLDFFCSLAGYGAQEVIDKWYTDKSGNVSSRKIDVFENQAQWHANYHRYNFKSLTVKTRHWSNEQEYRLILKSEFNSYINEDDRKLRYTFDDLDGIIFGIKTADSDMYKLIEMIERMCQTRNREEFTFYQSFYDSSADAILYRPVAHVGKHGVRTHRD</sequence>
<organism evidence="2 4">
    <name type="scientific">Pseudomonas syringae pv. delphinii</name>
    <dbReference type="NCBI Taxonomy" id="192088"/>
    <lineage>
        <taxon>Bacteria</taxon>
        <taxon>Pseudomonadati</taxon>
        <taxon>Pseudomonadota</taxon>
        <taxon>Gammaproteobacteria</taxon>
        <taxon>Pseudomonadales</taxon>
        <taxon>Pseudomonadaceae</taxon>
        <taxon>Pseudomonas</taxon>
    </lineage>
</organism>
<dbReference type="RefSeq" id="WP_235810087.1">
    <property type="nucleotide sequence ID" value="NZ_LJQH01000232.1"/>
</dbReference>
<evidence type="ECO:0000313" key="3">
    <source>
        <dbReference type="Proteomes" id="UP000267908"/>
    </source>
</evidence>
<comment type="caution">
    <text evidence="2">The sequence shown here is derived from an EMBL/GenBank/DDBJ whole genome shotgun (WGS) entry which is preliminary data.</text>
</comment>
<protein>
    <recommendedName>
        <fullName evidence="5">DUF2971 domain-containing protein</fullName>
    </recommendedName>
</protein>
<name>A0A0P9PNB4_9PSED</name>
<dbReference type="EMBL" id="RBRA01000273">
    <property type="protein sequence ID" value="RMQ19395.1"/>
    <property type="molecule type" value="Genomic_DNA"/>
</dbReference>
<evidence type="ECO:0000313" key="2">
    <source>
        <dbReference type="EMBL" id="RMQ19395.1"/>
    </source>
</evidence>
<dbReference type="Proteomes" id="UP000267908">
    <property type="component" value="Unassembled WGS sequence"/>
</dbReference>
<evidence type="ECO:0008006" key="5">
    <source>
        <dbReference type="Google" id="ProtNLM"/>
    </source>
</evidence>
<dbReference type="Pfam" id="PF11185">
    <property type="entry name" value="DUF2971"/>
    <property type="match status" value="1"/>
</dbReference>
<dbReference type="Proteomes" id="UP000269044">
    <property type="component" value="Unassembled WGS sequence"/>
</dbReference>
<dbReference type="AlphaFoldDB" id="A0A0P9PNB4"/>
<proteinExistence type="predicted"/>
<evidence type="ECO:0000313" key="4">
    <source>
        <dbReference type="Proteomes" id="UP000269044"/>
    </source>
</evidence>
<dbReference type="EMBL" id="RBQG01000084">
    <property type="protein sequence ID" value="RMP16250.1"/>
    <property type="molecule type" value="Genomic_DNA"/>
</dbReference>
<accession>A0A0P9PNB4</accession>
<gene>
    <name evidence="2" type="ORF">ALQ08_00814</name>
    <name evidence="1" type="ORF">ALQ28_03769</name>
</gene>
<dbReference type="InterPro" id="IPR021352">
    <property type="entry name" value="DUF2971"/>
</dbReference>
<evidence type="ECO:0000313" key="1">
    <source>
        <dbReference type="EMBL" id="RMP16250.1"/>
    </source>
</evidence>
<reference evidence="3 4" key="1">
    <citation type="submission" date="2018-08" db="EMBL/GenBank/DDBJ databases">
        <title>Recombination of ecologically and evolutionarily significant loci maintains genetic cohesion in the Pseudomonas syringae species complex.</title>
        <authorList>
            <person name="Dillon M."/>
            <person name="Thakur S."/>
            <person name="Almeida R.N.D."/>
            <person name="Weir B.S."/>
            <person name="Guttman D.S."/>
        </authorList>
    </citation>
    <scope>NUCLEOTIDE SEQUENCE [LARGE SCALE GENOMIC DNA]</scope>
    <source>
        <strain evidence="2 4">ICMP 13052</strain>
        <strain evidence="1 3">ICMP 4330</strain>
    </source>
</reference>